<protein>
    <recommendedName>
        <fullName evidence="3">CCDC174 alpha/beta GRSR domain-containing protein</fullName>
    </recommendedName>
</protein>
<evidence type="ECO:0000313" key="5">
    <source>
        <dbReference type="Proteomes" id="UP000007266"/>
    </source>
</evidence>
<dbReference type="FunCoup" id="D7EI37">
    <property type="interactions" value="836"/>
</dbReference>
<dbReference type="PhylomeDB" id="D7EI37"/>
<feature type="compositionally biased region" description="Basic residues" evidence="2">
    <location>
        <begin position="184"/>
        <end position="202"/>
    </location>
</feature>
<dbReference type="KEGG" id="tca:659127"/>
<feature type="compositionally biased region" description="Basic and acidic residues" evidence="2">
    <location>
        <begin position="492"/>
        <end position="513"/>
    </location>
</feature>
<dbReference type="Pfam" id="PF13300">
    <property type="entry name" value="DUF4078"/>
    <property type="match status" value="1"/>
</dbReference>
<dbReference type="AlphaFoldDB" id="D7EI37"/>
<feature type="compositionally biased region" description="Basic and acidic residues" evidence="2">
    <location>
        <begin position="276"/>
        <end position="312"/>
    </location>
</feature>
<dbReference type="PANTHER" id="PTHR15885:SF1">
    <property type="entry name" value="COILED-COIL DOMAIN-CONTAINING PROTEIN 174"/>
    <property type="match status" value="1"/>
</dbReference>
<dbReference type="HOGENOM" id="CLU_508322_0_0_1"/>
<feature type="region of interest" description="Disordered" evidence="2">
    <location>
        <begin position="173"/>
        <end position="228"/>
    </location>
</feature>
<accession>D7EI37</accession>
<dbReference type="STRING" id="7070.D7EI37"/>
<feature type="domain" description="CCDC174 alpha/beta GRSR" evidence="3">
    <location>
        <begin position="141"/>
        <end position="170"/>
    </location>
</feature>
<dbReference type="EMBL" id="KQ971379">
    <property type="protein sequence ID" value="EFA13255.1"/>
    <property type="molecule type" value="Genomic_DNA"/>
</dbReference>
<feature type="compositionally biased region" description="Basic and acidic residues" evidence="2">
    <location>
        <begin position="173"/>
        <end position="183"/>
    </location>
</feature>
<dbReference type="GO" id="GO:0005634">
    <property type="term" value="C:nucleus"/>
    <property type="evidence" value="ECO:0000318"/>
    <property type="project" value="GO_Central"/>
</dbReference>
<keyword evidence="5" id="KW-1185">Reference proteome</keyword>
<dbReference type="InterPro" id="IPR057464">
    <property type="entry name" value="CCDC174_GRSR"/>
</dbReference>
<dbReference type="PANTHER" id="PTHR15885">
    <property type="entry name" value="COILED-COIL DOMAIN-CONTAINING PROTEIN 174"/>
    <property type="match status" value="1"/>
</dbReference>
<feature type="region of interest" description="Disordered" evidence="2">
    <location>
        <begin position="45"/>
        <end position="65"/>
    </location>
</feature>
<dbReference type="InParanoid" id="D7EI37"/>
<organism evidence="4 5">
    <name type="scientific">Tribolium castaneum</name>
    <name type="common">Red flour beetle</name>
    <dbReference type="NCBI Taxonomy" id="7070"/>
    <lineage>
        <taxon>Eukaryota</taxon>
        <taxon>Metazoa</taxon>
        <taxon>Ecdysozoa</taxon>
        <taxon>Arthropoda</taxon>
        <taxon>Hexapoda</taxon>
        <taxon>Insecta</taxon>
        <taxon>Pterygota</taxon>
        <taxon>Neoptera</taxon>
        <taxon>Endopterygota</taxon>
        <taxon>Coleoptera</taxon>
        <taxon>Polyphaga</taxon>
        <taxon>Cucujiformia</taxon>
        <taxon>Tenebrionidae</taxon>
        <taxon>Tenebrionidae incertae sedis</taxon>
        <taxon>Tribolium</taxon>
    </lineage>
</organism>
<gene>
    <name evidence="4" type="primary">AUGUSTUS-3.0.2_01525</name>
    <name evidence="4" type="ORF">TcasGA2_TC001525</name>
</gene>
<evidence type="ECO:0000256" key="2">
    <source>
        <dbReference type="SAM" id="MobiDB-lite"/>
    </source>
</evidence>
<reference evidence="4 5" key="1">
    <citation type="journal article" date="2008" name="Nature">
        <title>The genome of the model beetle and pest Tribolium castaneum.</title>
        <authorList>
            <consortium name="Tribolium Genome Sequencing Consortium"/>
            <person name="Richards S."/>
            <person name="Gibbs R.A."/>
            <person name="Weinstock G.M."/>
            <person name="Brown S.J."/>
            <person name="Denell R."/>
            <person name="Beeman R.W."/>
            <person name="Gibbs R."/>
            <person name="Beeman R.W."/>
            <person name="Brown S.J."/>
            <person name="Bucher G."/>
            <person name="Friedrich M."/>
            <person name="Grimmelikhuijzen C.J."/>
            <person name="Klingler M."/>
            <person name="Lorenzen M."/>
            <person name="Richards S."/>
            <person name="Roth S."/>
            <person name="Schroder R."/>
            <person name="Tautz D."/>
            <person name="Zdobnov E.M."/>
            <person name="Muzny D."/>
            <person name="Gibbs R.A."/>
            <person name="Weinstock G.M."/>
            <person name="Attaway T."/>
            <person name="Bell S."/>
            <person name="Buhay C.J."/>
            <person name="Chandrabose M.N."/>
            <person name="Chavez D."/>
            <person name="Clerk-Blankenburg K.P."/>
            <person name="Cree A."/>
            <person name="Dao M."/>
            <person name="Davis C."/>
            <person name="Chacko J."/>
            <person name="Dinh H."/>
            <person name="Dugan-Rocha S."/>
            <person name="Fowler G."/>
            <person name="Garner T.T."/>
            <person name="Garnes J."/>
            <person name="Gnirke A."/>
            <person name="Hawes A."/>
            <person name="Hernandez J."/>
            <person name="Hines S."/>
            <person name="Holder M."/>
            <person name="Hume J."/>
            <person name="Jhangiani S.N."/>
            <person name="Joshi V."/>
            <person name="Khan Z.M."/>
            <person name="Jackson L."/>
            <person name="Kovar C."/>
            <person name="Kowis A."/>
            <person name="Lee S."/>
            <person name="Lewis L.R."/>
            <person name="Margolis J."/>
            <person name="Morgan M."/>
            <person name="Nazareth L.V."/>
            <person name="Nguyen N."/>
            <person name="Okwuonu G."/>
            <person name="Parker D."/>
            <person name="Richards S."/>
            <person name="Ruiz S.J."/>
            <person name="Santibanez J."/>
            <person name="Savard J."/>
            <person name="Scherer S.E."/>
            <person name="Schneider B."/>
            <person name="Sodergren E."/>
            <person name="Tautz D."/>
            <person name="Vattahil S."/>
            <person name="Villasana D."/>
            <person name="White C.S."/>
            <person name="Wright R."/>
            <person name="Park Y."/>
            <person name="Beeman R.W."/>
            <person name="Lord J."/>
            <person name="Oppert B."/>
            <person name="Lorenzen M."/>
            <person name="Brown S."/>
            <person name="Wang L."/>
            <person name="Savard J."/>
            <person name="Tautz D."/>
            <person name="Richards S."/>
            <person name="Weinstock G."/>
            <person name="Gibbs R.A."/>
            <person name="Liu Y."/>
            <person name="Worley K."/>
            <person name="Weinstock G."/>
            <person name="Elsik C.G."/>
            <person name="Reese J.T."/>
            <person name="Elhaik E."/>
            <person name="Landan G."/>
            <person name="Graur D."/>
            <person name="Arensburger P."/>
            <person name="Atkinson P."/>
            <person name="Beeman R.W."/>
            <person name="Beidler J."/>
            <person name="Brown S.J."/>
            <person name="Demuth J.P."/>
            <person name="Drury D.W."/>
            <person name="Du Y.Z."/>
            <person name="Fujiwara H."/>
            <person name="Lorenzen M."/>
            <person name="Maselli V."/>
            <person name="Osanai M."/>
            <person name="Park Y."/>
            <person name="Robertson H.M."/>
            <person name="Tu Z."/>
            <person name="Wang J.J."/>
            <person name="Wang S."/>
            <person name="Richards S."/>
            <person name="Song H."/>
            <person name="Zhang L."/>
            <person name="Sodergren E."/>
            <person name="Werner D."/>
            <person name="Stanke M."/>
            <person name="Morgenstern B."/>
            <person name="Solovyev V."/>
            <person name="Kosarev P."/>
            <person name="Brown G."/>
            <person name="Chen H.C."/>
            <person name="Ermolaeva O."/>
            <person name="Hlavina W."/>
            <person name="Kapustin Y."/>
            <person name="Kiryutin B."/>
            <person name="Kitts P."/>
            <person name="Maglott D."/>
            <person name="Pruitt K."/>
            <person name="Sapojnikov V."/>
            <person name="Souvorov A."/>
            <person name="Mackey A.J."/>
            <person name="Waterhouse R.M."/>
            <person name="Wyder S."/>
            <person name="Zdobnov E.M."/>
            <person name="Zdobnov E.M."/>
            <person name="Wyder S."/>
            <person name="Kriventseva E.V."/>
            <person name="Kadowaki T."/>
            <person name="Bork P."/>
            <person name="Aranda M."/>
            <person name="Bao R."/>
            <person name="Beermann A."/>
            <person name="Berns N."/>
            <person name="Bolognesi R."/>
            <person name="Bonneton F."/>
            <person name="Bopp D."/>
            <person name="Brown S.J."/>
            <person name="Bucher G."/>
            <person name="Butts T."/>
            <person name="Chaumot A."/>
            <person name="Denell R.E."/>
            <person name="Ferrier D.E."/>
            <person name="Friedrich M."/>
            <person name="Gordon C.M."/>
            <person name="Jindra M."/>
            <person name="Klingler M."/>
            <person name="Lan Q."/>
            <person name="Lattorff H.M."/>
            <person name="Laudet V."/>
            <person name="von Levetsow C."/>
            <person name="Liu Z."/>
            <person name="Lutz R."/>
            <person name="Lynch J.A."/>
            <person name="da Fonseca R.N."/>
            <person name="Posnien N."/>
            <person name="Reuter R."/>
            <person name="Roth S."/>
            <person name="Savard J."/>
            <person name="Schinko J.B."/>
            <person name="Schmitt C."/>
            <person name="Schoppmeier M."/>
            <person name="Schroder R."/>
            <person name="Shippy T.D."/>
            <person name="Simonnet F."/>
            <person name="Marques-Souza H."/>
            <person name="Tautz D."/>
            <person name="Tomoyasu Y."/>
            <person name="Trauner J."/>
            <person name="Van der Zee M."/>
            <person name="Vervoort M."/>
            <person name="Wittkopp N."/>
            <person name="Wimmer E.A."/>
            <person name="Yang X."/>
            <person name="Jones A.K."/>
            <person name="Sattelle D.B."/>
            <person name="Ebert P.R."/>
            <person name="Nelson D."/>
            <person name="Scott J.G."/>
            <person name="Beeman R.W."/>
            <person name="Muthukrishnan S."/>
            <person name="Kramer K.J."/>
            <person name="Arakane Y."/>
            <person name="Beeman R.W."/>
            <person name="Zhu Q."/>
            <person name="Hogenkamp D."/>
            <person name="Dixit R."/>
            <person name="Oppert B."/>
            <person name="Jiang H."/>
            <person name="Zou Z."/>
            <person name="Marshall J."/>
            <person name="Elpidina E."/>
            <person name="Vinokurov K."/>
            <person name="Oppert C."/>
            <person name="Zou Z."/>
            <person name="Evans J."/>
            <person name="Lu Z."/>
            <person name="Zhao P."/>
            <person name="Sumathipala N."/>
            <person name="Altincicek B."/>
            <person name="Vilcinskas A."/>
            <person name="Williams M."/>
            <person name="Hultmark D."/>
            <person name="Hetru C."/>
            <person name="Jiang H."/>
            <person name="Grimmelikhuijzen C.J."/>
            <person name="Hauser F."/>
            <person name="Cazzamali G."/>
            <person name="Williamson M."/>
            <person name="Park Y."/>
            <person name="Li B."/>
            <person name="Tanaka Y."/>
            <person name="Predel R."/>
            <person name="Neupert S."/>
            <person name="Schachtner J."/>
            <person name="Verleyen P."/>
            <person name="Raible F."/>
            <person name="Bork P."/>
            <person name="Friedrich M."/>
            <person name="Walden K.K."/>
            <person name="Robertson H.M."/>
            <person name="Angeli S."/>
            <person name="Foret S."/>
            <person name="Bucher G."/>
            <person name="Schuetz S."/>
            <person name="Maleszka R."/>
            <person name="Wimmer E.A."/>
            <person name="Beeman R.W."/>
            <person name="Lorenzen M."/>
            <person name="Tomoyasu Y."/>
            <person name="Miller S.C."/>
            <person name="Grossmann D."/>
            <person name="Bucher G."/>
        </authorList>
    </citation>
    <scope>NUCLEOTIDE SEQUENCE [LARGE SCALE GENOMIC DNA]</scope>
    <source>
        <strain evidence="4 5">Georgia GA2</strain>
    </source>
</reference>
<sequence>MSTYEISKSSLLSLKAEILRKQQELAKAKVENEVKIRQIKKNTPLDLKNKGIEQRQAQDLSEEDQNLLKKSREALEAKTRLYDKLSKGASRLTDDEIEYCRRYLVKFDKKARVSQHYQEEEEEDDPISDHYDPPKNPDEEWVEYVDCLGRTRTCLRKDLDYLKSKDKDLKLIVEKRRNRDKSRSRSRSRSRTRYRSRSRSRSRPRERSPSPEKGDKSPELTEENELLSSDMRREILRRQWEKEEEEIRNKSDVHYQDLLFNEARTHGVGYYGFSKDEETRAKQQEALKKLREETREKQKKSENLRAMREKQIAARVRAAMNRKRQRMGLPPLEDEPEPPPTPVEETPQKVDEETSEKEKKLEEKRKKHVRPWDLGKEGVKEHYEYSQEEWVDKKRKERPSEFAPPKEYRKERKKEKRYDSDEETSKFEMRQTTKKSKPVPIVNELSDDESETCGRGKGAEVAPPSSYNDPRRGRKRPEAPNVSESIEAGLKFLREQMEKKQTSSRRSEDIFLS</sequence>
<dbReference type="OMA" id="PEMRPWD"/>
<dbReference type="Pfam" id="PF25449">
    <property type="entry name" value="CCDC174_GRSR"/>
    <property type="match status" value="1"/>
</dbReference>
<reference evidence="4 5" key="2">
    <citation type="journal article" date="2010" name="Nucleic Acids Res.">
        <title>BeetleBase in 2010: revisions to provide comprehensive genomic information for Tribolium castaneum.</title>
        <authorList>
            <person name="Kim H.S."/>
            <person name="Murphy T."/>
            <person name="Xia J."/>
            <person name="Caragea D."/>
            <person name="Park Y."/>
            <person name="Beeman R.W."/>
            <person name="Lorenzen M.D."/>
            <person name="Butcher S."/>
            <person name="Manak J.R."/>
            <person name="Brown S.J."/>
        </authorList>
    </citation>
    <scope>GENOME REANNOTATION</scope>
    <source>
        <strain evidence="4 5">Georgia GA2</strain>
    </source>
</reference>
<proteinExistence type="predicted"/>
<keyword evidence="1" id="KW-0175">Coiled coil</keyword>
<name>D7EI37_TRICA</name>
<feature type="region of interest" description="Disordered" evidence="2">
    <location>
        <begin position="115"/>
        <end position="139"/>
    </location>
</feature>
<feature type="compositionally biased region" description="Basic and acidic residues" evidence="2">
    <location>
        <begin position="346"/>
        <end position="431"/>
    </location>
</feature>
<dbReference type="InterPro" id="IPR025066">
    <property type="entry name" value="CCDC174-like"/>
</dbReference>
<feature type="region of interest" description="Disordered" evidence="2">
    <location>
        <begin position="276"/>
        <end position="513"/>
    </location>
</feature>
<evidence type="ECO:0000259" key="3">
    <source>
        <dbReference type="Pfam" id="PF25449"/>
    </source>
</evidence>
<evidence type="ECO:0000313" key="4">
    <source>
        <dbReference type="EMBL" id="EFA13255.1"/>
    </source>
</evidence>
<dbReference type="Proteomes" id="UP000007266">
    <property type="component" value="Linkage group 10"/>
</dbReference>
<dbReference type="eggNOG" id="ENOG502QWJ9">
    <property type="taxonomic scope" value="Eukaryota"/>
</dbReference>
<feature type="compositionally biased region" description="Basic and acidic residues" evidence="2">
    <location>
        <begin position="127"/>
        <end position="138"/>
    </location>
</feature>
<feature type="compositionally biased region" description="Basic and acidic residues" evidence="2">
    <location>
        <begin position="203"/>
        <end position="219"/>
    </location>
</feature>
<evidence type="ECO:0000256" key="1">
    <source>
        <dbReference type="ARBA" id="ARBA00023054"/>
    </source>
</evidence>
<dbReference type="OrthoDB" id="333551at2759"/>